<dbReference type="OrthoDB" id="8191639at2759"/>
<gene>
    <name evidence="4" type="primary">rexo4</name>
    <name evidence="4" type="ORF">Bhyg_17690</name>
</gene>
<dbReference type="GO" id="GO:0005634">
    <property type="term" value="C:nucleus"/>
    <property type="evidence" value="ECO:0007669"/>
    <property type="project" value="TreeGrafter"/>
</dbReference>
<dbReference type="InterPro" id="IPR047021">
    <property type="entry name" value="REXO1/3/4-like"/>
</dbReference>
<name>A0A9Q0MM68_9DIPT</name>
<keyword evidence="2" id="KW-0378">Hydrolase</keyword>
<evidence type="ECO:0000256" key="2">
    <source>
        <dbReference type="ARBA" id="ARBA00022801"/>
    </source>
</evidence>
<dbReference type="Gene3D" id="3.30.420.10">
    <property type="entry name" value="Ribonuclease H-like superfamily/Ribonuclease H"/>
    <property type="match status" value="1"/>
</dbReference>
<dbReference type="SMART" id="SM00479">
    <property type="entry name" value="EXOIII"/>
    <property type="match status" value="1"/>
</dbReference>
<dbReference type="InterPro" id="IPR012337">
    <property type="entry name" value="RNaseH-like_sf"/>
</dbReference>
<dbReference type="Pfam" id="PF00929">
    <property type="entry name" value="RNase_T"/>
    <property type="match status" value="1"/>
</dbReference>
<reference evidence="4" key="1">
    <citation type="submission" date="2022-07" db="EMBL/GenBank/DDBJ databases">
        <authorList>
            <person name="Trinca V."/>
            <person name="Uliana J.V.C."/>
            <person name="Torres T.T."/>
            <person name="Ward R.J."/>
            <person name="Monesi N."/>
        </authorList>
    </citation>
    <scope>NUCLEOTIDE SEQUENCE</scope>
    <source>
        <strain evidence="4">HSMRA1968</strain>
        <tissue evidence="4">Whole embryos</tissue>
    </source>
</reference>
<dbReference type="PANTHER" id="PTHR12801:SF158">
    <property type="entry name" value="RNA EXONUCLEASE 4"/>
    <property type="match status" value="1"/>
</dbReference>
<dbReference type="Proteomes" id="UP001151699">
    <property type="component" value="Unassembled WGS sequence"/>
</dbReference>
<evidence type="ECO:0000256" key="1">
    <source>
        <dbReference type="ARBA" id="ARBA00022722"/>
    </source>
</evidence>
<dbReference type="GO" id="GO:0003676">
    <property type="term" value="F:nucleic acid binding"/>
    <property type="evidence" value="ECO:0007669"/>
    <property type="project" value="InterPro"/>
</dbReference>
<proteinExistence type="predicted"/>
<evidence type="ECO:0000313" key="4">
    <source>
        <dbReference type="EMBL" id="KAJ6634332.1"/>
    </source>
</evidence>
<comment type="caution">
    <text evidence="4">The sequence shown here is derived from an EMBL/GenBank/DDBJ whole genome shotgun (WGS) entry which is preliminary data.</text>
</comment>
<dbReference type="EMBL" id="WJQU01000686">
    <property type="protein sequence ID" value="KAJ6634332.1"/>
    <property type="molecule type" value="Genomic_DNA"/>
</dbReference>
<feature type="non-terminal residue" evidence="4">
    <location>
        <position position="123"/>
    </location>
</feature>
<feature type="non-terminal residue" evidence="4">
    <location>
        <position position="1"/>
    </location>
</feature>
<evidence type="ECO:0000313" key="5">
    <source>
        <dbReference type="Proteomes" id="UP001151699"/>
    </source>
</evidence>
<feature type="domain" description="Exonuclease" evidence="3">
    <location>
        <begin position="1"/>
        <end position="119"/>
    </location>
</feature>
<sequence length="123" mass="13916">VVDYRTHVSGIRPKDIDNGEPFGAVQREVINLLKGRILVGHSVTNDLKVLHLKHPYRDTRDTSKYPPLSKRVSGGSTPSLKTLARVVLGINIQDGEHCSVEDARATMRIYNKLSHDWEKYLKQ</sequence>
<protein>
    <submittedName>
        <fullName evidence="4">RNA exonuclease 4</fullName>
    </submittedName>
</protein>
<accession>A0A9Q0MM68</accession>
<dbReference type="InterPro" id="IPR013520">
    <property type="entry name" value="Ribonucl_H"/>
</dbReference>
<dbReference type="InterPro" id="IPR036397">
    <property type="entry name" value="RNaseH_sf"/>
</dbReference>
<keyword evidence="5" id="KW-1185">Reference proteome</keyword>
<dbReference type="PANTHER" id="PTHR12801">
    <property type="entry name" value="RNA EXONUCLEASE REXO1 / RECO3 FAMILY MEMBER-RELATED"/>
    <property type="match status" value="1"/>
</dbReference>
<evidence type="ECO:0000259" key="3">
    <source>
        <dbReference type="SMART" id="SM00479"/>
    </source>
</evidence>
<dbReference type="SUPFAM" id="SSF53098">
    <property type="entry name" value="Ribonuclease H-like"/>
    <property type="match status" value="1"/>
</dbReference>
<dbReference type="AlphaFoldDB" id="A0A9Q0MM68"/>
<keyword evidence="4" id="KW-0269">Exonuclease</keyword>
<organism evidence="4 5">
    <name type="scientific">Pseudolycoriella hygida</name>
    <dbReference type="NCBI Taxonomy" id="35572"/>
    <lineage>
        <taxon>Eukaryota</taxon>
        <taxon>Metazoa</taxon>
        <taxon>Ecdysozoa</taxon>
        <taxon>Arthropoda</taxon>
        <taxon>Hexapoda</taxon>
        <taxon>Insecta</taxon>
        <taxon>Pterygota</taxon>
        <taxon>Neoptera</taxon>
        <taxon>Endopterygota</taxon>
        <taxon>Diptera</taxon>
        <taxon>Nematocera</taxon>
        <taxon>Sciaroidea</taxon>
        <taxon>Sciaridae</taxon>
        <taxon>Pseudolycoriella</taxon>
    </lineage>
</organism>
<keyword evidence="1" id="KW-0540">Nuclease</keyword>
<dbReference type="GO" id="GO:0004527">
    <property type="term" value="F:exonuclease activity"/>
    <property type="evidence" value="ECO:0007669"/>
    <property type="project" value="UniProtKB-KW"/>
</dbReference>